<accession>A0A1H4A219</accession>
<keyword evidence="2" id="KW-1185">Reference proteome</keyword>
<evidence type="ECO:0000313" key="2">
    <source>
        <dbReference type="Proteomes" id="UP000199656"/>
    </source>
</evidence>
<dbReference type="PROSITE" id="PS51257">
    <property type="entry name" value="PROKAR_LIPOPROTEIN"/>
    <property type="match status" value="1"/>
</dbReference>
<gene>
    <name evidence="1" type="ORF">SAMN05660909_01417</name>
</gene>
<dbReference type="OrthoDB" id="670730at2"/>
<organism evidence="1 2">
    <name type="scientific">Chitinophaga terrae</name>
    <name type="common">ex Kim and Jung 2007</name>
    <dbReference type="NCBI Taxonomy" id="408074"/>
    <lineage>
        <taxon>Bacteria</taxon>
        <taxon>Pseudomonadati</taxon>
        <taxon>Bacteroidota</taxon>
        <taxon>Chitinophagia</taxon>
        <taxon>Chitinophagales</taxon>
        <taxon>Chitinophagaceae</taxon>
        <taxon>Chitinophaga</taxon>
    </lineage>
</organism>
<proteinExistence type="predicted"/>
<protein>
    <recommendedName>
        <fullName evidence="3">DUF4625 domain-containing protein</fullName>
    </recommendedName>
</protein>
<dbReference type="STRING" id="408074.SAMN05660909_01417"/>
<dbReference type="Gene3D" id="2.60.40.4140">
    <property type="match status" value="1"/>
</dbReference>
<reference evidence="2" key="1">
    <citation type="submission" date="2016-10" db="EMBL/GenBank/DDBJ databases">
        <authorList>
            <person name="Varghese N."/>
            <person name="Submissions S."/>
        </authorList>
    </citation>
    <scope>NUCLEOTIDE SEQUENCE [LARGE SCALE GENOMIC DNA]</scope>
    <source>
        <strain evidence="2">DSM 23920</strain>
    </source>
</reference>
<sequence length="161" mass="17803">MKRENLVKTLGAFGLLGILFLGSCKKDDKAVDTEYPTIDVSAADAFPKQCSEIKRGETFVFKARLKDNVQLGSFSLDVHHNFDHHSHSTEVNDCTMDPVKTPVNPFLYIKSFPIPAGSSSYSASVEIPVPADIEPGDYHFMILVTDAEGWQTIKGLSIKIR</sequence>
<dbReference type="Pfam" id="PF15418">
    <property type="entry name" value="DUF4625"/>
    <property type="match status" value="1"/>
</dbReference>
<dbReference type="InterPro" id="IPR027829">
    <property type="entry name" value="DUF4625"/>
</dbReference>
<evidence type="ECO:0000313" key="1">
    <source>
        <dbReference type="EMBL" id="SEA29858.1"/>
    </source>
</evidence>
<evidence type="ECO:0008006" key="3">
    <source>
        <dbReference type="Google" id="ProtNLM"/>
    </source>
</evidence>
<name>A0A1H4A219_9BACT</name>
<dbReference type="RefSeq" id="WP_089760082.1">
    <property type="nucleotide sequence ID" value="NZ_BKAT01000013.1"/>
</dbReference>
<dbReference type="Proteomes" id="UP000199656">
    <property type="component" value="Unassembled WGS sequence"/>
</dbReference>
<dbReference type="AlphaFoldDB" id="A0A1H4A219"/>
<dbReference type="EMBL" id="FNRL01000005">
    <property type="protein sequence ID" value="SEA29858.1"/>
    <property type="molecule type" value="Genomic_DNA"/>
</dbReference>